<dbReference type="AlphaFoldDB" id="A0A2Z2KA38"/>
<evidence type="ECO:0000256" key="2">
    <source>
        <dbReference type="ARBA" id="ARBA00023219"/>
    </source>
</evidence>
<evidence type="ECO:0000313" key="4">
    <source>
        <dbReference type="Proteomes" id="UP000249890"/>
    </source>
</evidence>
<dbReference type="Pfam" id="PF03592">
    <property type="entry name" value="Terminase_2"/>
    <property type="match status" value="1"/>
</dbReference>
<dbReference type="InterPro" id="IPR052404">
    <property type="entry name" value="SPP1-like_terminase"/>
</dbReference>
<dbReference type="EMBL" id="CP021780">
    <property type="protein sequence ID" value="ASA22327.1"/>
    <property type="molecule type" value="Genomic_DNA"/>
</dbReference>
<dbReference type="Gene3D" id="1.10.10.1400">
    <property type="entry name" value="Terminase, small subunit, N-terminal DNA-binding domain, HTH motif"/>
    <property type="match status" value="1"/>
</dbReference>
<dbReference type="RefSeq" id="WP_087916326.1">
    <property type="nucleotide sequence ID" value="NZ_CP021780.1"/>
</dbReference>
<keyword evidence="1" id="KW-1188">Viral release from host cell</keyword>
<name>A0A2Z2KA38_9BACL</name>
<dbReference type="KEGG" id="pdh:B9T62_16960"/>
<keyword evidence="2" id="KW-0231">Viral genome packaging</keyword>
<dbReference type="GO" id="GO:0051276">
    <property type="term" value="P:chromosome organization"/>
    <property type="evidence" value="ECO:0007669"/>
    <property type="project" value="InterPro"/>
</dbReference>
<sequence>MALTAKQKLFVKEYLVDLNATAAYRRAGYTAKGNAAEVNAHRLLSNAKVQEAIQEAKEKRAAKVDITAEMVLQRWWDIATADPNQLIHTRRLACRHCHGIDHQYQWLDEAEYAQAIKMALDHAEAEAKKQDRPVEAVLPSEDGGYGYDRLADPHPSCPKCRGEGRLDLHIEDTRRLQGGAKLLYAGVKETKVGVEIQMHDQMKALENVARHLGMFKDKLDIQHSGNVDVNNPFKGLTTEELRRIARDG</sequence>
<dbReference type="OrthoDB" id="7358785at2"/>
<dbReference type="InterPro" id="IPR005335">
    <property type="entry name" value="Terminase_ssu"/>
</dbReference>
<reference evidence="3 4" key="1">
    <citation type="submission" date="2017-06" db="EMBL/GenBank/DDBJ databases">
        <title>Complete genome sequence of Paenibacillus donghaensis KCTC 13049T isolated from East Sea sediment, South Korea.</title>
        <authorList>
            <person name="Jung B.K."/>
            <person name="Hong S.-J."/>
            <person name="Shin J.-H."/>
        </authorList>
    </citation>
    <scope>NUCLEOTIDE SEQUENCE [LARGE SCALE GENOMIC DNA]</scope>
    <source>
        <strain evidence="3 4">KCTC 13049</strain>
    </source>
</reference>
<dbReference type="PANTHER" id="PTHR41328">
    <property type="entry name" value="TERMINASE SMALL SUBUNIT-RELATED"/>
    <property type="match status" value="1"/>
</dbReference>
<dbReference type="Proteomes" id="UP000249890">
    <property type="component" value="Chromosome"/>
</dbReference>
<keyword evidence="4" id="KW-1185">Reference proteome</keyword>
<gene>
    <name evidence="3" type="ORF">B9T62_16960</name>
</gene>
<organism evidence="3 4">
    <name type="scientific">Paenibacillus donghaensis</name>
    <dbReference type="NCBI Taxonomy" id="414771"/>
    <lineage>
        <taxon>Bacteria</taxon>
        <taxon>Bacillati</taxon>
        <taxon>Bacillota</taxon>
        <taxon>Bacilli</taxon>
        <taxon>Bacillales</taxon>
        <taxon>Paenibacillaceae</taxon>
        <taxon>Paenibacillus</taxon>
    </lineage>
</organism>
<evidence type="ECO:0000313" key="3">
    <source>
        <dbReference type="EMBL" id="ASA22327.1"/>
    </source>
</evidence>
<protein>
    <submittedName>
        <fullName evidence="3">Terminase small subunit</fullName>
    </submittedName>
</protein>
<dbReference type="PANTHER" id="PTHR41328:SF2">
    <property type="entry name" value="TERMINASE SMALL SUBUNIT"/>
    <property type="match status" value="1"/>
</dbReference>
<proteinExistence type="predicted"/>
<accession>A0A2Z2KA38</accession>
<evidence type="ECO:0000256" key="1">
    <source>
        <dbReference type="ARBA" id="ARBA00022612"/>
    </source>
</evidence>
<dbReference type="InterPro" id="IPR038713">
    <property type="entry name" value="Terminase_Gp1_N_sf"/>
</dbReference>